<evidence type="ECO:0000313" key="3">
    <source>
        <dbReference type="EMBL" id="KAH0554402.1"/>
    </source>
</evidence>
<dbReference type="Proteomes" id="UP000826195">
    <property type="component" value="Unassembled WGS sequence"/>
</dbReference>
<sequence length="1488" mass="173416">MISGRINLTDPELIETNFFYFLKTSDGKIPYFDSQETCDNCILNYIAVGSLNGNFLEFLNEMLTNVFEPLLGNQYYTATSEQFKKTQKIDSISDCTVKTQISHTNTESSVNKNEKIKRSLSVQKLSIKNEKMKKSQKNFTLVEHNHTNTGISPDYVKDCSELSKNANNLCQKYVVQTNIKELLKYLEELVSCVQWNLTNSEDDLLLPLPKSLDLMNFKLNPSDKNMLEQAENIVINWGKHINKVLDMYKFPLDNGPTAICDHWHKRLISLSILVENLNSPAVKKIKSILNEARSSILSAFHWFEIELWKSYTEARDNDKFIFTVSRHFKLITESSNFQVINESFPSLLEGIKMIWILSKYFNTEEKMTLLLSSVSWQVCENVKNTLSVKELFRKPLKEIVEQTKNAYTMLKSWKNLYFVTRKSIELSEKGKRWEFDQNRLFSEIEYITKVCNDFNEIASVLQSYYNIFGPDLKSIITDPSQIDVIVKRVDELILPISNADFNIFNKLNQENWDATMAWFYLEVASLQKEALFLIDDYFKALINAEQALEVLLKFKNFKTKPAIQECLLMKFDVIMQQFSKEINQVEDIFSSGKKNPPLLKYHVPIAGSIFWVRQLLSRLQGPVMTFKSVLELNQSNLKSLVFSQYLDAVKQMKQFEDMKFDSWNNKANADVLNTMKNNILKITPIVETTRNKSIENKKLGSKDLLNPGPSIGGKIVCSRSAGVKIGSSLKCLANKVLKLQTNSKTDKPLHQMKVTWMEKADDKTMIEKLLSFQINFNFKIFEAIHEAEMLEQLKFELPISMRDKSIQKDRLKVDIELTQTIIDQYNELMDQLDPADVVLLKNMINNIDKYIQSGATRLNWYCLDIPNYAAHSKKLLKNLKSIIAQVNHIKKDLDGRIEHISTYNLITITDSLDSNNQLLQCNIYFSEIKIKRTKLVNGMLETYLSITPILIKLESLVKNTTSGKSIAMQYFYERYEQQIFTAFVNCLRKNLDTLNILLSNNQAIFTVDAVLLCSEVVLRPSPNEINIIVLRDVKDMLEKMKLFPRWIAGSCHKYIQVKETNSDGFFDFNFHEDIISIQVINDSIIAIKNTVYEITSRCRKYLHRWKKYSNLWRADKLQVCEKFVTTCSSLNEYDEKFTFYDTVIEEIDEWTSYYDIFCIRINLGPLLKSIKNYAQKWKQILGDYLITETKQSMKNFALKIKKFRSEIELVINNLDKFKAVLQTIADIKKISIQAIVQYDEYKETFKILKAHGINFLSEVEEQAYIIQEDWELVYSEALYRDIILETTKKRFRQMTENQISDLQAECVEFAQYYDKNGPASVESDLDNGLDKVEEFEGLIRTLEKRRLDLAYAENLFNLLPTNFSIFEKVKQNFEDIKIIYSLYKTQKDAENILSKTSWSDLNFQKLINEIEFYIREFKKLPSRIQQLDISQILLAKMEAFKSSVLLFVDLKHEAIRERHWKELMDKTGKHLDITSHELDDKENKGLSQ</sequence>
<dbReference type="GO" id="GO:0051959">
    <property type="term" value="F:dynein light intermediate chain binding"/>
    <property type="evidence" value="ECO:0007669"/>
    <property type="project" value="InterPro"/>
</dbReference>
<dbReference type="InterPro" id="IPR013594">
    <property type="entry name" value="Dynein_heavy_tail"/>
</dbReference>
<protein>
    <recommendedName>
        <fullName evidence="5">Dynein heavy chain tail domain-containing protein</fullName>
    </recommendedName>
</protein>
<dbReference type="EMBL" id="JAHXZJ010001119">
    <property type="protein sequence ID" value="KAH0554402.1"/>
    <property type="molecule type" value="Genomic_DNA"/>
</dbReference>
<dbReference type="GO" id="GO:0030286">
    <property type="term" value="C:dynein complex"/>
    <property type="evidence" value="ECO:0007669"/>
    <property type="project" value="InterPro"/>
</dbReference>
<feature type="domain" description="Dynein heavy chain linker" evidence="2">
    <location>
        <begin position="1367"/>
        <end position="1476"/>
    </location>
</feature>
<feature type="domain" description="Dynein heavy chain tail" evidence="1">
    <location>
        <begin position="228"/>
        <end position="868"/>
    </location>
</feature>
<evidence type="ECO:0000313" key="4">
    <source>
        <dbReference type="Proteomes" id="UP000826195"/>
    </source>
</evidence>
<dbReference type="GO" id="GO:0045505">
    <property type="term" value="F:dynein intermediate chain binding"/>
    <property type="evidence" value="ECO:0007669"/>
    <property type="project" value="InterPro"/>
</dbReference>
<accession>A0AAV7I6Z8</accession>
<gene>
    <name evidence="3" type="ORF">KQX54_010345</name>
</gene>
<dbReference type="GO" id="GO:0007018">
    <property type="term" value="P:microtubule-based movement"/>
    <property type="evidence" value="ECO:0007669"/>
    <property type="project" value="InterPro"/>
</dbReference>
<comment type="caution">
    <text evidence="3">The sequence shown here is derived from an EMBL/GenBank/DDBJ whole genome shotgun (WGS) entry which is preliminary data.</text>
</comment>
<keyword evidence="4" id="KW-1185">Reference proteome</keyword>
<organism evidence="3 4">
    <name type="scientific">Cotesia glomerata</name>
    <name type="common">Lepidopteran parasitic wasp</name>
    <name type="synonym">Apanteles glomeratus</name>
    <dbReference type="NCBI Taxonomy" id="32391"/>
    <lineage>
        <taxon>Eukaryota</taxon>
        <taxon>Metazoa</taxon>
        <taxon>Ecdysozoa</taxon>
        <taxon>Arthropoda</taxon>
        <taxon>Hexapoda</taxon>
        <taxon>Insecta</taxon>
        <taxon>Pterygota</taxon>
        <taxon>Neoptera</taxon>
        <taxon>Endopterygota</taxon>
        <taxon>Hymenoptera</taxon>
        <taxon>Apocrita</taxon>
        <taxon>Ichneumonoidea</taxon>
        <taxon>Braconidae</taxon>
        <taxon>Microgastrinae</taxon>
        <taxon>Cotesia</taxon>
    </lineage>
</organism>
<reference evidence="3 4" key="1">
    <citation type="journal article" date="2021" name="J. Hered.">
        <title>A chromosome-level genome assembly of the parasitoid wasp, Cotesia glomerata (Hymenoptera: Braconidae).</title>
        <authorList>
            <person name="Pinto B.J."/>
            <person name="Weis J.J."/>
            <person name="Gamble T."/>
            <person name="Ode P.J."/>
            <person name="Paul R."/>
            <person name="Zaspel J.M."/>
        </authorList>
    </citation>
    <scope>NUCLEOTIDE SEQUENCE [LARGE SCALE GENOMIC DNA]</scope>
    <source>
        <strain evidence="3">CgM1</strain>
    </source>
</reference>
<evidence type="ECO:0000259" key="1">
    <source>
        <dbReference type="Pfam" id="PF08385"/>
    </source>
</evidence>
<dbReference type="InterPro" id="IPR013602">
    <property type="entry name" value="Dynein_heavy_linker"/>
</dbReference>
<dbReference type="Pfam" id="PF08393">
    <property type="entry name" value="DHC_N2"/>
    <property type="match status" value="1"/>
</dbReference>
<dbReference type="Pfam" id="PF08385">
    <property type="entry name" value="DHC_N1"/>
    <property type="match status" value="1"/>
</dbReference>
<dbReference type="InterPro" id="IPR026983">
    <property type="entry name" value="DHC"/>
</dbReference>
<evidence type="ECO:0000259" key="2">
    <source>
        <dbReference type="Pfam" id="PF08393"/>
    </source>
</evidence>
<evidence type="ECO:0008006" key="5">
    <source>
        <dbReference type="Google" id="ProtNLM"/>
    </source>
</evidence>
<name>A0AAV7I6Z8_COTGL</name>
<dbReference type="PANTHER" id="PTHR22878">
    <property type="entry name" value="DYNEIN HEAVY CHAIN 6, AXONEMAL-LIKE-RELATED"/>
    <property type="match status" value="1"/>
</dbReference>
<proteinExistence type="predicted"/>
<dbReference type="PANTHER" id="PTHR22878:SF63">
    <property type="entry name" value="DYNEIN AXONEMAL HEAVY CHAIN 10"/>
    <property type="match status" value="1"/>
</dbReference>